<accession>A0ABD1A6M0</accession>
<reference evidence="4 5" key="1">
    <citation type="submission" date="2024-04" db="EMBL/GenBank/DDBJ databases">
        <title>Genome assembly C_amara_ONT_v2.</title>
        <authorList>
            <person name="Yant L."/>
            <person name="Moore C."/>
            <person name="Slenker M."/>
        </authorList>
    </citation>
    <scope>NUCLEOTIDE SEQUENCE [LARGE SCALE GENOMIC DNA]</scope>
    <source>
        <tissue evidence="4">Leaf</tissue>
    </source>
</reference>
<comment type="similarity">
    <text evidence="1">Belongs to the protease inhibitor I13 (potato type I serine protease inhibitor) family.</text>
</comment>
<keyword evidence="5" id="KW-1185">Reference proteome</keyword>
<proteinExistence type="inferred from homology"/>
<dbReference type="Proteomes" id="UP001558713">
    <property type="component" value="Unassembled WGS sequence"/>
</dbReference>
<name>A0ABD1A6M0_CARAN</name>
<dbReference type="InterPro" id="IPR036354">
    <property type="entry name" value="Prot_inh_pot1_sf"/>
</dbReference>
<dbReference type="InterPro" id="IPR000864">
    <property type="entry name" value="Prot_inh_pot1"/>
</dbReference>
<evidence type="ECO:0000313" key="4">
    <source>
        <dbReference type="EMBL" id="KAL1198699.1"/>
    </source>
</evidence>
<evidence type="ECO:0000256" key="3">
    <source>
        <dbReference type="ARBA" id="ARBA00022900"/>
    </source>
</evidence>
<dbReference type="PANTHER" id="PTHR33091:SF83">
    <property type="entry name" value="SERINE PROTEASE INHIBITOR, POTATO INHIBITOR I-TYPE FAMILY PROTEIN-RELATED"/>
    <property type="match status" value="1"/>
</dbReference>
<sequence length="81" mass="8911">MSNANIYCLSVGIISTAGNDSWPELVQKDEDYAASVIEKENPTVKAVVILKGSPMTSDLRFDRVRVIVNYNRIVVSIPVIS</sequence>
<keyword evidence="2 4" id="KW-0646">Protease inhibitor</keyword>
<keyword evidence="3" id="KW-0722">Serine protease inhibitor</keyword>
<evidence type="ECO:0000256" key="1">
    <source>
        <dbReference type="ARBA" id="ARBA00008210"/>
    </source>
</evidence>
<dbReference type="SUPFAM" id="SSF54654">
    <property type="entry name" value="CI-2 family of serine protease inhibitors"/>
    <property type="match status" value="1"/>
</dbReference>
<dbReference type="GO" id="GO:0004867">
    <property type="term" value="F:serine-type endopeptidase inhibitor activity"/>
    <property type="evidence" value="ECO:0007669"/>
    <property type="project" value="UniProtKB-KW"/>
</dbReference>
<gene>
    <name evidence="4" type="ORF">V5N11_002963</name>
</gene>
<dbReference type="AlphaFoldDB" id="A0ABD1A6M0"/>
<dbReference type="Pfam" id="PF00280">
    <property type="entry name" value="potato_inhibit"/>
    <property type="match status" value="1"/>
</dbReference>
<evidence type="ECO:0000313" key="5">
    <source>
        <dbReference type="Proteomes" id="UP001558713"/>
    </source>
</evidence>
<comment type="caution">
    <text evidence="4">The sequence shown here is derived from an EMBL/GenBank/DDBJ whole genome shotgun (WGS) entry which is preliminary data.</text>
</comment>
<dbReference type="EMBL" id="JBANAX010000659">
    <property type="protein sequence ID" value="KAL1198699.1"/>
    <property type="molecule type" value="Genomic_DNA"/>
</dbReference>
<organism evidence="4 5">
    <name type="scientific">Cardamine amara subsp. amara</name>
    <dbReference type="NCBI Taxonomy" id="228776"/>
    <lineage>
        <taxon>Eukaryota</taxon>
        <taxon>Viridiplantae</taxon>
        <taxon>Streptophyta</taxon>
        <taxon>Embryophyta</taxon>
        <taxon>Tracheophyta</taxon>
        <taxon>Spermatophyta</taxon>
        <taxon>Magnoliopsida</taxon>
        <taxon>eudicotyledons</taxon>
        <taxon>Gunneridae</taxon>
        <taxon>Pentapetalae</taxon>
        <taxon>rosids</taxon>
        <taxon>malvids</taxon>
        <taxon>Brassicales</taxon>
        <taxon>Brassicaceae</taxon>
        <taxon>Cardamineae</taxon>
        <taxon>Cardamine</taxon>
    </lineage>
</organism>
<evidence type="ECO:0000256" key="2">
    <source>
        <dbReference type="ARBA" id="ARBA00022690"/>
    </source>
</evidence>
<dbReference type="Gene3D" id="3.30.10.10">
    <property type="entry name" value="Trypsin Inhibitor V, subunit A"/>
    <property type="match status" value="1"/>
</dbReference>
<dbReference type="PRINTS" id="PR00292">
    <property type="entry name" value="POTATOINHBTR"/>
</dbReference>
<dbReference type="PANTHER" id="PTHR33091">
    <property type="entry name" value="PROTEIN, PUTATIVE, EXPRESSED-RELATED"/>
    <property type="match status" value="1"/>
</dbReference>
<protein>
    <submittedName>
        <fullName evidence="4">Protease inhibitor HPI</fullName>
    </submittedName>
</protein>